<dbReference type="OrthoDB" id="7828848at2"/>
<gene>
    <name evidence="2" type="ORF">D1012_10290</name>
</gene>
<accession>A0A411Z3D5</accession>
<dbReference type="AlphaFoldDB" id="A0A411Z3D5"/>
<evidence type="ECO:0000313" key="2">
    <source>
        <dbReference type="EMBL" id="RGP37577.1"/>
    </source>
</evidence>
<evidence type="ECO:0000256" key="1">
    <source>
        <dbReference type="SAM" id="MobiDB-lite"/>
    </source>
</evidence>
<dbReference type="Proteomes" id="UP000284547">
    <property type="component" value="Unassembled WGS sequence"/>
</dbReference>
<reference evidence="2 3" key="1">
    <citation type="submission" date="2018-08" db="EMBL/GenBank/DDBJ databases">
        <title>Flavobacterium tibetense sp. nov., isolated from a wetland YonghuCo on Tibetan Plateau.</title>
        <authorList>
            <person name="Phurbu D."/>
            <person name="Lu H."/>
            <person name="Xing P."/>
        </authorList>
    </citation>
    <scope>NUCLEOTIDE SEQUENCE [LARGE SCALE GENOMIC DNA]</scope>
    <source>
        <strain evidence="2 3">DJC</strain>
    </source>
</reference>
<organism evidence="2 3">
    <name type="scientific">Pseudotabrizicola alkalilacus</name>
    <dbReference type="NCBI Taxonomy" id="2305252"/>
    <lineage>
        <taxon>Bacteria</taxon>
        <taxon>Pseudomonadati</taxon>
        <taxon>Pseudomonadota</taxon>
        <taxon>Alphaproteobacteria</taxon>
        <taxon>Rhodobacterales</taxon>
        <taxon>Paracoccaceae</taxon>
        <taxon>Pseudotabrizicola</taxon>
    </lineage>
</organism>
<name>A0A411Z3D5_9RHOB</name>
<dbReference type="RefSeq" id="WP_118151763.1">
    <property type="nucleotide sequence ID" value="NZ_QWEY01000004.1"/>
</dbReference>
<feature type="compositionally biased region" description="Basic residues" evidence="1">
    <location>
        <begin position="1"/>
        <end position="16"/>
    </location>
</feature>
<sequence length="213" mass="23630">MPPAPTKHKPGPKPKVKGGSVVGQGFGTGRLHKLALLPDDKREHYTREIILGRMSMLQASRELGVSDMSVARFITTIPDEVRLAILAQAFHDTKVQGALKNAAIANEFGDDVDQDLKWVLKQLKALFEGANGDDEKLLKLGTLKEVRASLMALAELHGKLNKKIDIHLNLNESPQFIKLRQIILTVLDRHPEAKADFLDEMRVLKVMDHVVPA</sequence>
<keyword evidence="3" id="KW-1185">Reference proteome</keyword>
<comment type="caution">
    <text evidence="2">The sequence shown here is derived from an EMBL/GenBank/DDBJ whole genome shotgun (WGS) entry which is preliminary data.</text>
</comment>
<dbReference type="EMBL" id="QWEY01000004">
    <property type="protein sequence ID" value="RGP37577.1"/>
    <property type="molecule type" value="Genomic_DNA"/>
</dbReference>
<feature type="region of interest" description="Disordered" evidence="1">
    <location>
        <begin position="1"/>
        <end position="22"/>
    </location>
</feature>
<proteinExistence type="predicted"/>
<protein>
    <submittedName>
        <fullName evidence="2">Uncharacterized protein</fullName>
    </submittedName>
</protein>
<evidence type="ECO:0000313" key="3">
    <source>
        <dbReference type="Proteomes" id="UP000284547"/>
    </source>
</evidence>